<reference evidence="1 2" key="1">
    <citation type="submission" date="2017-10" db="EMBL/GenBank/DDBJ databases">
        <title>Sequencing the genomes of 1000 actinobacteria strains.</title>
        <authorList>
            <person name="Klenk H.-P."/>
        </authorList>
    </citation>
    <scope>NUCLEOTIDE SEQUENCE [LARGE SCALE GENOMIC DNA]</scope>
    <source>
        <strain evidence="1 2">DSM 46092</strain>
    </source>
</reference>
<comment type="caution">
    <text evidence="1">The sequence shown here is derived from an EMBL/GenBank/DDBJ whole genome shotgun (WGS) entry which is preliminary data.</text>
</comment>
<dbReference type="AlphaFoldDB" id="A0A2A9F9H5"/>
<accession>A0A2A9F9H5</accession>
<name>A0A2A9F9H5_9PSEU</name>
<gene>
    <name evidence="1" type="ORF">ATK36_3151</name>
</gene>
<organism evidence="1 2">
    <name type="scientific">Amycolatopsis sulphurea</name>
    <dbReference type="NCBI Taxonomy" id="76022"/>
    <lineage>
        <taxon>Bacteria</taxon>
        <taxon>Bacillati</taxon>
        <taxon>Actinomycetota</taxon>
        <taxon>Actinomycetes</taxon>
        <taxon>Pseudonocardiales</taxon>
        <taxon>Pseudonocardiaceae</taxon>
        <taxon>Amycolatopsis</taxon>
    </lineage>
</organism>
<sequence>MAEMRNRSERAARMLEQTASVIAAQAMAYDDMIAAGGPDDSRAYVEYEATTRRLIALMPADTLIG</sequence>
<evidence type="ECO:0000313" key="1">
    <source>
        <dbReference type="EMBL" id="PFG48077.1"/>
    </source>
</evidence>
<protein>
    <submittedName>
        <fullName evidence="1">Uncharacterized protein</fullName>
    </submittedName>
</protein>
<proteinExistence type="predicted"/>
<evidence type="ECO:0000313" key="2">
    <source>
        <dbReference type="Proteomes" id="UP000243542"/>
    </source>
</evidence>
<dbReference type="EMBL" id="PDJK01000002">
    <property type="protein sequence ID" value="PFG48077.1"/>
    <property type="molecule type" value="Genomic_DNA"/>
</dbReference>
<dbReference type="Proteomes" id="UP000243542">
    <property type="component" value="Unassembled WGS sequence"/>
</dbReference>
<keyword evidence="2" id="KW-1185">Reference proteome</keyword>